<evidence type="ECO:0000256" key="5">
    <source>
        <dbReference type="ARBA" id="ARBA00023136"/>
    </source>
</evidence>
<evidence type="ECO:0000256" key="4">
    <source>
        <dbReference type="ARBA" id="ARBA00022989"/>
    </source>
</evidence>
<keyword evidence="3 6" id="KW-0812">Transmembrane</keyword>
<feature type="transmembrane region" description="Helical" evidence="7">
    <location>
        <begin position="225"/>
        <end position="248"/>
    </location>
</feature>
<keyword evidence="2 6" id="KW-0813">Transport</keyword>
<keyword evidence="4 7" id="KW-1133">Transmembrane helix</keyword>
<feature type="transmembrane region" description="Helical" evidence="7">
    <location>
        <begin position="45"/>
        <end position="65"/>
    </location>
</feature>
<evidence type="ECO:0000256" key="1">
    <source>
        <dbReference type="ARBA" id="ARBA00004141"/>
    </source>
</evidence>
<feature type="transmembrane region" description="Helical" evidence="7">
    <location>
        <begin position="260"/>
        <end position="283"/>
    </location>
</feature>
<feature type="transmembrane region" description="Helical" evidence="7">
    <location>
        <begin position="303"/>
        <end position="329"/>
    </location>
</feature>
<feature type="transmembrane region" description="Helical" evidence="7">
    <location>
        <begin position="390"/>
        <end position="410"/>
    </location>
</feature>
<protein>
    <recommendedName>
        <fullName evidence="6">Transporter</fullName>
    </recommendedName>
</protein>
<dbReference type="GO" id="GO:0015293">
    <property type="term" value="F:symporter activity"/>
    <property type="evidence" value="ECO:0007669"/>
    <property type="project" value="UniProtKB-KW"/>
</dbReference>
<feature type="transmembrane region" description="Helical" evidence="7">
    <location>
        <begin position="12"/>
        <end position="33"/>
    </location>
</feature>
<evidence type="ECO:0000256" key="2">
    <source>
        <dbReference type="ARBA" id="ARBA00022448"/>
    </source>
</evidence>
<dbReference type="Proteomes" id="UP000244906">
    <property type="component" value="Unassembled WGS sequence"/>
</dbReference>
<dbReference type="NCBIfam" id="NF037979">
    <property type="entry name" value="Na_transp"/>
    <property type="match status" value="1"/>
</dbReference>
<comment type="caution">
    <text evidence="8">The sequence shown here is derived from an EMBL/GenBank/DDBJ whole genome shotgun (WGS) entry which is preliminary data.</text>
</comment>
<dbReference type="Pfam" id="PF00209">
    <property type="entry name" value="SNF"/>
    <property type="match status" value="2"/>
</dbReference>
<accession>A0A2V1GRD2</accession>
<dbReference type="PRINTS" id="PR00176">
    <property type="entry name" value="NANEUSMPORT"/>
</dbReference>
<dbReference type="OrthoDB" id="9762833at2"/>
<reference evidence="8 9" key="1">
    <citation type="submission" date="2018-04" db="EMBL/GenBank/DDBJ databases">
        <title>Thalassorhabdus spongiae gen. nov., sp. nov., isolated from a marine sponge in South-West Iceland.</title>
        <authorList>
            <person name="Knobloch S."/>
            <person name="Daussin A."/>
            <person name="Johannsson R."/>
            <person name="Marteinsson V.T."/>
        </authorList>
    </citation>
    <scope>NUCLEOTIDE SEQUENCE [LARGE SCALE GENOMIC DNA]</scope>
    <source>
        <strain evidence="8 9">Hp12</strain>
    </source>
</reference>
<dbReference type="GO" id="GO:0016020">
    <property type="term" value="C:membrane"/>
    <property type="evidence" value="ECO:0007669"/>
    <property type="project" value="UniProtKB-SubCell"/>
</dbReference>
<dbReference type="InterPro" id="IPR047218">
    <property type="entry name" value="YocR/YhdH-like"/>
</dbReference>
<feature type="transmembrane region" description="Helical" evidence="7">
    <location>
        <begin position="181"/>
        <end position="205"/>
    </location>
</feature>
<dbReference type="AlphaFoldDB" id="A0A2V1GRD2"/>
<evidence type="ECO:0000256" key="3">
    <source>
        <dbReference type="ARBA" id="ARBA00022692"/>
    </source>
</evidence>
<dbReference type="EMBL" id="QDDL01000007">
    <property type="protein sequence ID" value="PVZ66792.1"/>
    <property type="molecule type" value="Genomic_DNA"/>
</dbReference>
<feature type="transmembrane region" description="Helical" evidence="7">
    <location>
        <begin position="431"/>
        <end position="452"/>
    </location>
</feature>
<dbReference type="PROSITE" id="PS50267">
    <property type="entry name" value="NA_NEUROTRAN_SYMP_3"/>
    <property type="match status" value="1"/>
</dbReference>
<dbReference type="InterPro" id="IPR000175">
    <property type="entry name" value="Na/ntran_symport"/>
</dbReference>
<keyword evidence="5 7" id="KW-0472">Membrane</keyword>
<dbReference type="PANTHER" id="PTHR42948">
    <property type="entry name" value="TRANSPORTER"/>
    <property type="match status" value="1"/>
</dbReference>
<dbReference type="PANTHER" id="PTHR42948:SF1">
    <property type="entry name" value="TRANSPORTER"/>
    <property type="match status" value="1"/>
</dbReference>
<gene>
    <name evidence="8" type="ORF">DC094_16165</name>
</gene>
<keyword evidence="6" id="KW-0769">Symport</keyword>
<dbReference type="InterPro" id="IPR037272">
    <property type="entry name" value="SNS_sf"/>
</dbReference>
<name>A0A2V1GRD2_9GAMM</name>
<evidence type="ECO:0000256" key="7">
    <source>
        <dbReference type="SAM" id="Phobius"/>
    </source>
</evidence>
<dbReference type="PROSITE" id="PS00610">
    <property type="entry name" value="NA_NEUROTRAN_SYMP_1"/>
    <property type="match status" value="1"/>
</dbReference>
<keyword evidence="9" id="KW-1185">Reference proteome</keyword>
<feature type="transmembrane region" description="Helical" evidence="7">
    <location>
        <begin position="350"/>
        <end position="370"/>
    </location>
</feature>
<dbReference type="RefSeq" id="WP_116688155.1">
    <property type="nucleotide sequence ID" value="NZ_CAWNYD010000007.1"/>
</dbReference>
<comment type="similarity">
    <text evidence="6">Belongs to the sodium:neurotransmitter symporter (SNF) (TC 2.A.22) family.</text>
</comment>
<dbReference type="CDD" id="cd10336">
    <property type="entry name" value="SLC6sbd_Tyt1-Like"/>
    <property type="match status" value="1"/>
</dbReference>
<evidence type="ECO:0000313" key="8">
    <source>
        <dbReference type="EMBL" id="PVZ66792.1"/>
    </source>
</evidence>
<dbReference type="SUPFAM" id="SSF161070">
    <property type="entry name" value="SNF-like"/>
    <property type="match status" value="1"/>
</dbReference>
<feature type="transmembrane region" description="Helical" evidence="7">
    <location>
        <begin position="93"/>
        <end position="115"/>
    </location>
</feature>
<feature type="transmembrane region" description="Helical" evidence="7">
    <location>
        <begin position="153"/>
        <end position="169"/>
    </location>
</feature>
<comment type="subcellular location">
    <subcellularLocation>
        <location evidence="1">Membrane</location>
        <topology evidence="1">Multi-pass membrane protein</topology>
    </subcellularLocation>
</comment>
<proteinExistence type="inferred from homology"/>
<evidence type="ECO:0000256" key="6">
    <source>
        <dbReference type="RuleBase" id="RU003732"/>
    </source>
</evidence>
<organism evidence="8 9">
    <name type="scientific">Pelagibaculum spongiae</name>
    <dbReference type="NCBI Taxonomy" id="2080658"/>
    <lineage>
        <taxon>Bacteria</taxon>
        <taxon>Pseudomonadati</taxon>
        <taxon>Pseudomonadota</taxon>
        <taxon>Gammaproteobacteria</taxon>
        <taxon>Oceanospirillales</taxon>
        <taxon>Pelagibaculum</taxon>
    </lineage>
</organism>
<evidence type="ECO:0000313" key="9">
    <source>
        <dbReference type="Proteomes" id="UP000244906"/>
    </source>
</evidence>
<sequence length="453" mass="48520">MSSANQVVAKTWATRWTFILAATGSAVGLGNIWKFPYMTGANGGGAFVLTYLICIALVGIPIMVAETTLGRHGRHSPIVSMLRLAKENKASRAWGLIGVVGVLTGFLILSFYSVIAGWSLSYTIDAATGVFPSLQGEAAGEHFGALIGDWKKLTIFHTGIMVVTGYIIAKGIHDGLEKSVRFLMPALFILLLALLAYSAFTTGYFLEGLKFLFTVDFDKITSEAILAGMGHAFFTLSLGMGAIMAYGAYMPEDANIGSTVVTVAILDTLVALVAGMALFPIVFANGMEPSAGPGLMFISLPAAFGQIAGGEIFGFLFFLLVAMAALSSTISLVEPAVSWMIERFDVSRPVATFIFCFAVWLLGMATVFSFNIWSDVMIFGNNILDALDKLTANILLPGGGMAIALFAGWVMKREVIRQELSHMSDTQFNGWLWLVRIVSPAAVFAIFLNSILG</sequence>